<proteinExistence type="predicted"/>
<evidence type="ECO:0000313" key="2">
    <source>
        <dbReference type="Proteomes" id="UP001168972"/>
    </source>
</evidence>
<evidence type="ECO:0000313" key="1">
    <source>
        <dbReference type="EMBL" id="KAK0181934.1"/>
    </source>
</evidence>
<name>A0AA39G5I9_MICHY</name>
<sequence>MREKPRWKIKKRNAEDCKDQVPVQVQTDEMGEGFIYFLQFDIATWARGISTWLQSKKRVLVGCTTGDINDIKEAGIYIEFVMIIWQYFHEVDNDMKNKGKIF</sequence>
<organism evidence="1 2">
    <name type="scientific">Microctonus hyperodae</name>
    <name type="common">Parasitoid wasp</name>
    <dbReference type="NCBI Taxonomy" id="165561"/>
    <lineage>
        <taxon>Eukaryota</taxon>
        <taxon>Metazoa</taxon>
        <taxon>Ecdysozoa</taxon>
        <taxon>Arthropoda</taxon>
        <taxon>Hexapoda</taxon>
        <taxon>Insecta</taxon>
        <taxon>Pterygota</taxon>
        <taxon>Neoptera</taxon>
        <taxon>Endopterygota</taxon>
        <taxon>Hymenoptera</taxon>
        <taxon>Apocrita</taxon>
        <taxon>Ichneumonoidea</taxon>
        <taxon>Braconidae</taxon>
        <taxon>Euphorinae</taxon>
        <taxon>Microctonus</taxon>
    </lineage>
</organism>
<dbReference type="AlphaFoldDB" id="A0AA39G5I9"/>
<keyword evidence="2" id="KW-1185">Reference proteome</keyword>
<reference evidence="1" key="1">
    <citation type="journal article" date="2023" name="bioRxiv">
        <title>Scaffold-level genome assemblies of two parasitoid biocontrol wasps reveal the parthenogenesis mechanism and an associated novel virus.</title>
        <authorList>
            <person name="Inwood S."/>
            <person name="Skelly J."/>
            <person name="Guhlin J."/>
            <person name="Harrop T."/>
            <person name="Goldson S."/>
            <person name="Dearden P."/>
        </authorList>
    </citation>
    <scope>NUCLEOTIDE SEQUENCE</scope>
    <source>
        <strain evidence="1">Lincoln</strain>
        <tissue evidence="1">Whole body</tissue>
    </source>
</reference>
<comment type="caution">
    <text evidence="1">The sequence shown here is derived from an EMBL/GenBank/DDBJ whole genome shotgun (WGS) entry which is preliminary data.</text>
</comment>
<protein>
    <submittedName>
        <fullName evidence="1">Uncharacterized protein</fullName>
    </submittedName>
</protein>
<accession>A0AA39G5I9</accession>
<dbReference type="EMBL" id="JAQQBR010000001">
    <property type="protein sequence ID" value="KAK0181934.1"/>
    <property type="molecule type" value="Genomic_DNA"/>
</dbReference>
<gene>
    <name evidence="1" type="ORF">PV327_000112</name>
</gene>
<reference evidence="1" key="2">
    <citation type="submission" date="2023-03" db="EMBL/GenBank/DDBJ databases">
        <authorList>
            <person name="Inwood S.N."/>
            <person name="Skelly J.G."/>
            <person name="Guhlin J."/>
            <person name="Harrop T.W.R."/>
            <person name="Goldson S.G."/>
            <person name="Dearden P.K."/>
        </authorList>
    </citation>
    <scope>NUCLEOTIDE SEQUENCE</scope>
    <source>
        <strain evidence="1">Lincoln</strain>
        <tissue evidence="1">Whole body</tissue>
    </source>
</reference>
<dbReference type="Proteomes" id="UP001168972">
    <property type="component" value="Unassembled WGS sequence"/>
</dbReference>